<name>A0A7H1M7V1_9NEIS</name>
<feature type="region of interest" description="Disordered" evidence="1">
    <location>
        <begin position="122"/>
        <end position="142"/>
    </location>
</feature>
<evidence type="ECO:0000256" key="1">
    <source>
        <dbReference type="SAM" id="MobiDB-lite"/>
    </source>
</evidence>
<reference evidence="2" key="1">
    <citation type="submission" date="2024-06" db="EMBL/GenBank/DDBJ databases">
        <title>Complete Genome Sequence of mouse commensal type strain Neisseria musculi.</title>
        <authorList>
            <person name="Thapa E."/>
            <person name="Aluvathingal J."/>
            <person name="Nadendla S."/>
            <person name="Mehta A."/>
            <person name="Tettelin H."/>
            <person name="Weyand N.J."/>
        </authorList>
    </citation>
    <scope>NUCLEOTIDE SEQUENCE</scope>
    <source>
        <strain evidence="2">NW831</strain>
    </source>
</reference>
<organism evidence="2 3">
    <name type="scientific">Neisseria musculi</name>
    <dbReference type="NCBI Taxonomy" id="1815583"/>
    <lineage>
        <taxon>Bacteria</taxon>
        <taxon>Pseudomonadati</taxon>
        <taxon>Pseudomonadota</taxon>
        <taxon>Betaproteobacteria</taxon>
        <taxon>Neisseriales</taxon>
        <taxon>Neisseriaceae</taxon>
        <taxon>Neisseria</taxon>
    </lineage>
</organism>
<dbReference type="EMBL" id="CP060414">
    <property type="protein sequence ID" value="QNT57716.1"/>
    <property type="molecule type" value="Genomic_DNA"/>
</dbReference>
<proteinExistence type="predicted"/>
<dbReference type="RefSeq" id="WP_100563516.1">
    <property type="nucleotide sequence ID" value="NZ_CP060414.2"/>
</dbReference>
<dbReference type="Pfam" id="PF07030">
    <property type="entry name" value="Phage_Mu_Gp36"/>
    <property type="match status" value="1"/>
</dbReference>
<accession>A0A7H1M7V1</accession>
<evidence type="ECO:0008006" key="4">
    <source>
        <dbReference type="Google" id="ProtNLM"/>
    </source>
</evidence>
<dbReference type="Proteomes" id="UP000516412">
    <property type="component" value="Chromosome"/>
</dbReference>
<keyword evidence="3" id="KW-1185">Reference proteome</keyword>
<dbReference type="InterPro" id="IPR009752">
    <property type="entry name" value="Phage_Mu_GpJ"/>
</dbReference>
<sequence length="142" mass="16007">MYYINADNMMKAMSKVELVQLTNDEPRATEPDMAVVDEAIRYACDLVDGYLRGRYPLPLKSVPTVLPPLCINIARHFLHSRRINRADFPKTLETAYNATLKTLEAIRDGKIHIGVDTLDKQAQPEPGAYHTRGGSRIDMTGY</sequence>
<evidence type="ECO:0000313" key="3">
    <source>
        <dbReference type="Proteomes" id="UP000516412"/>
    </source>
</evidence>
<dbReference type="KEGG" id="nmus:H7A79_0996"/>
<protein>
    <recommendedName>
        <fullName evidence="4">Mu-like prophage protein gp36</fullName>
    </recommendedName>
</protein>
<evidence type="ECO:0000313" key="2">
    <source>
        <dbReference type="EMBL" id="QNT57716.1"/>
    </source>
</evidence>
<gene>
    <name evidence="2" type="ORF">H7A79_0996</name>
</gene>
<dbReference type="AlphaFoldDB" id="A0A7H1M7V1"/>